<proteinExistence type="predicted"/>
<accession>X1KGN4</accession>
<evidence type="ECO:0000313" key="2">
    <source>
        <dbReference type="EMBL" id="GAH89309.1"/>
    </source>
</evidence>
<feature type="transmembrane region" description="Helical" evidence="1">
    <location>
        <begin position="12"/>
        <end position="33"/>
    </location>
</feature>
<sequence length="95" mass="10747">MYATISEGEVILIWGSLIASIVAAVTIGGYFIAYQRYLKYPKSVRKVHKFKRTLKRKSAPSVDIISRDDSFKSLHKEGMGKVSRFKPGKLEDKLP</sequence>
<reference evidence="2" key="1">
    <citation type="journal article" date="2014" name="Front. Microbiol.">
        <title>High frequency of phylogenetically diverse reductive dehalogenase-homologous genes in deep subseafloor sedimentary metagenomes.</title>
        <authorList>
            <person name="Kawai M."/>
            <person name="Futagami T."/>
            <person name="Toyoda A."/>
            <person name="Takaki Y."/>
            <person name="Nishi S."/>
            <person name="Hori S."/>
            <person name="Arai W."/>
            <person name="Tsubouchi T."/>
            <person name="Morono Y."/>
            <person name="Uchiyama I."/>
            <person name="Ito T."/>
            <person name="Fujiyama A."/>
            <person name="Inagaki F."/>
            <person name="Takami H."/>
        </authorList>
    </citation>
    <scope>NUCLEOTIDE SEQUENCE</scope>
    <source>
        <strain evidence="2">Expedition CK06-06</strain>
    </source>
</reference>
<name>X1KGN4_9ZZZZ</name>
<keyword evidence="1" id="KW-0472">Membrane</keyword>
<comment type="caution">
    <text evidence="2">The sequence shown here is derived from an EMBL/GenBank/DDBJ whole genome shotgun (WGS) entry which is preliminary data.</text>
</comment>
<keyword evidence="1" id="KW-0812">Transmembrane</keyword>
<organism evidence="2">
    <name type="scientific">marine sediment metagenome</name>
    <dbReference type="NCBI Taxonomy" id="412755"/>
    <lineage>
        <taxon>unclassified sequences</taxon>
        <taxon>metagenomes</taxon>
        <taxon>ecological metagenomes</taxon>
    </lineage>
</organism>
<feature type="non-terminal residue" evidence="2">
    <location>
        <position position="95"/>
    </location>
</feature>
<evidence type="ECO:0000256" key="1">
    <source>
        <dbReference type="SAM" id="Phobius"/>
    </source>
</evidence>
<gene>
    <name evidence="2" type="ORF">S03H2_58633</name>
</gene>
<dbReference type="AlphaFoldDB" id="X1KGN4"/>
<protein>
    <submittedName>
        <fullName evidence="2">Uncharacterized protein</fullName>
    </submittedName>
</protein>
<keyword evidence="1" id="KW-1133">Transmembrane helix</keyword>
<dbReference type="EMBL" id="BARU01037657">
    <property type="protein sequence ID" value="GAH89309.1"/>
    <property type="molecule type" value="Genomic_DNA"/>
</dbReference>